<evidence type="ECO:0000313" key="1">
    <source>
        <dbReference type="EMBL" id="XBO46412.1"/>
    </source>
</evidence>
<gene>
    <name evidence="1" type="ORF">ABEG20_14050</name>
</gene>
<proteinExistence type="predicted"/>
<reference evidence="1" key="1">
    <citation type="submission" date="2024-05" db="EMBL/GenBank/DDBJ databases">
        <authorList>
            <person name="Kim S."/>
            <person name="Heo J."/>
            <person name="Choi H."/>
            <person name="Choi Y."/>
            <person name="Kwon S.-W."/>
            <person name="Kim Y."/>
        </authorList>
    </citation>
    <scope>NUCLEOTIDE SEQUENCE</scope>
    <source>
        <strain evidence="1">KACC 23697</strain>
    </source>
</reference>
<name>A0AAU7K156_9SPHI</name>
<dbReference type="RefSeq" id="WP_406823961.1">
    <property type="nucleotide sequence ID" value="NZ_CP157485.1"/>
</dbReference>
<sequence length="579" mass="68817">MIKFSEFQNGKIKTNEVARLIREAISIEDIFMYSNYELTFRSLSTFNFKKLEYNKTSVEKYAQKVLAATGFLKNVSDPVLAFVRVFLDKGERLLEVKNNLESKAKGHLQQIQSLLEHYYQQPFIMEYRSKPTTPRNNLERKLLTFYRRTVDKKEEIVEYLLNGILVRALEKSAPGYKRDWGEGLEELSRQFEEHDDFPYLEQPYVFDFNYHLNMEKLDYRLINPLLNKFGYMEQDAYKLGRYTKAINDGFEKRIRPKLFFPSLLNDLAELPVIGKRWEIFKEMEFLFEEGKWYSLYALALPQVEGIFSEMLEMIAKKKTKGSLTEKVNSVRQYYEFAHYTFDYYEFTLADLRNSFSHSGKVENPKIKCFHLLLDIKYLLSVFMDFDAPLSKLSKIIKAGHEKFNHIGDFAYFITLLDMVNSQDRLDSISDMASNFVYRELSKKINLVKMIGKLEFDFQQSVRIFDQRMSNLLKDRDFKLFQSQNKIILERLDQIEGGFNNLPIMVNEQYKLILDSQNFAFNFPRYFPKLPKQTLKKIQDFRVAHQQEWGILNLLNKKAKFTLAEDFLIYERELSHVIEH</sequence>
<dbReference type="EMBL" id="CP157485">
    <property type="protein sequence ID" value="XBO46412.1"/>
    <property type="molecule type" value="Genomic_DNA"/>
</dbReference>
<organism evidence="1">
    <name type="scientific">Pedobacter sp. KACC 23697</name>
    <dbReference type="NCBI Taxonomy" id="3149230"/>
    <lineage>
        <taxon>Bacteria</taxon>
        <taxon>Pseudomonadati</taxon>
        <taxon>Bacteroidota</taxon>
        <taxon>Sphingobacteriia</taxon>
        <taxon>Sphingobacteriales</taxon>
        <taxon>Sphingobacteriaceae</taxon>
        <taxon>Pedobacter</taxon>
    </lineage>
</organism>
<protein>
    <recommendedName>
        <fullName evidence="2">Abi family protein</fullName>
    </recommendedName>
</protein>
<dbReference type="AlphaFoldDB" id="A0AAU7K156"/>
<accession>A0AAU7K156</accession>
<evidence type="ECO:0008006" key="2">
    <source>
        <dbReference type="Google" id="ProtNLM"/>
    </source>
</evidence>